<dbReference type="InterPro" id="IPR029063">
    <property type="entry name" value="SAM-dependent_MTases_sf"/>
</dbReference>
<dbReference type="RefSeq" id="XP_007867641.1">
    <property type="nucleotide sequence ID" value="XM_007869450.1"/>
</dbReference>
<dbReference type="PANTHER" id="PTHR43675">
    <property type="entry name" value="ARSENITE METHYLTRANSFERASE"/>
    <property type="match status" value="1"/>
</dbReference>
<sequence length="429" mass="46046">MAPSDQVLLETVQEAYSAKAREGVDSKYANTVAAAFGYSADELRSIPAEANLGLSCGNPVAAATIKEGESVIDLGSGGGIDVFLAASKVGPKGQVIGLDMSADMISLARRNAAKQGLQPPQVSFVQASLTEALPIISDSIDCILSNCVINLLPNSGKVALMKEAARVLKPGGRIVFHDIIAKRPLPQDIVNDLSAHVGCIAGAITLGEYAEMLNEAGLQNALFVDSKADINIYTQMESDTAGCTTAGCCAKPVSASGRPKFDANAWVASYQIYALKPRGQAEPTAKDSPTTALQRWWDAFPPPRSDVPEISAEELASLMRQGEKREFSVIDVRRDDYQGGHIRGSHQWPAQTFWNELPKFVDTFGRTPRVIFYCGSSNGRGPRCAKWYQDRLNEAGIQTSSAWLLKGGLKAWMELYGDSKELTAAKSDV</sequence>
<dbReference type="eggNOG" id="KOG3772">
    <property type="taxonomic scope" value="Eukaryota"/>
</dbReference>
<dbReference type="KEGG" id="gtr:GLOTRDRAFT_116889"/>
<evidence type="ECO:0000313" key="10">
    <source>
        <dbReference type="EMBL" id="EPQ54352.1"/>
    </source>
</evidence>
<dbReference type="PROSITE" id="PS50206">
    <property type="entry name" value="RHODANESE_3"/>
    <property type="match status" value="1"/>
</dbReference>
<evidence type="ECO:0000256" key="4">
    <source>
        <dbReference type="ARBA" id="ARBA00034521"/>
    </source>
</evidence>
<dbReference type="GO" id="GO:0030791">
    <property type="term" value="F:arsenite methyltransferase activity"/>
    <property type="evidence" value="ECO:0007669"/>
    <property type="project" value="UniProtKB-EC"/>
</dbReference>
<dbReference type="CDD" id="cd02440">
    <property type="entry name" value="AdoMet_MTases"/>
    <property type="match status" value="1"/>
</dbReference>
<dbReference type="OMA" id="VNCISGA"/>
<name>S7Q4B7_GLOTA</name>
<dbReference type="Gene3D" id="3.40.250.10">
    <property type="entry name" value="Rhodanese-like domain"/>
    <property type="match status" value="1"/>
</dbReference>
<comment type="catalytic activity">
    <reaction evidence="6">
        <text>arsenic triglutathione + [thioredoxin]-dithiol + S-adenosyl-L-methionine + 2 H2O = methylarsonous acid + [thioredoxin]-disulfide + 3 glutathione + S-adenosyl-L-homocysteine + H(+)</text>
        <dbReference type="Rhea" id="RHEA:69460"/>
        <dbReference type="Rhea" id="RHEA-COMP:10698"/>
        <dbReference type="Rhea" id="RHEA-COMP:10700"/>
        <dbReference type="ChEBI" id="CHEBI:15377"/>
        <dbReference type="ChEBI" id="CHEBI:15378"/>
        <dbReference type="ChEBI" id="CHEBI:17826"/>
        <dbReference type="ChEBI" id="CHEBI:29950"/>
        <dbReference type="ChEBI" id="CHEBI:50058"/>
        <dbReference type="ChEBI" id="CHEBI:57856"/>
        <dbReference type="ChEBI" id="CHEBI:57925"/>
        <dbReference type="ChEBI" id="CHEBI:59789"/>
        <dbReference type="ChEBI" id="CHEBI:183640"/>
        <dbReference type="EC" id="2.1.1.137"/>
    </reaction>
</comment>
<dbReference type="EC" id="2.1.1.137" evidence="4"/>
<dbReference type="HOGENOM" id="CLU_052868_3_1_1"/>
<evidence type="ECO:0000256" key="2">
    <source>
        <dbReference type="ARBA" id="ARBA00022691"/>
    </source>
</evidence>
<gene>
    <name evidence="10" type="ORF">GLOTRDRAFT_116889</name>
</gene>
<evidence type="ECO:0000256" key="5">
    <source>
        <dbReference type="ARBA" id="ARBA00034545"/>
    </source>
</evidence>
<reference evidence="10 11" key="1">
    <citation type="journal article" date="2012" name="Science">
        <title>The Paleozoic origin of enzymatic lignin decomposition reconstructed from 31 fungal genomes.</title>
        <authorList>
            <person name="Floudas D."/>
            <person name="Binder M."/>
            <person name="Riley R."/>
            <person name="Barry K."/>
            <person name="Blanchette R.A."/>
            <person name="Henrissat B."/>
            <person name="Martinez A.T."/>
            <person name="Otillar R."/>
            <person name="Spatafora J.W."/>
            <person name="Yadav J.S."/>
            <person name="Aerts A."/>
            <person name="Benoit I."/>
            <person name="Boyd A."/>
            <person name="Carlson A."/>
            <person name="Copeland A."/>
            <person name="Coutinho P.M."/>
            <person name="de Vries R.P."/>
            <person name="Ferreira P."/>
            <person name="Findley K."/>
            <person name="Foster B."/>
            <person name="Gaskell J."/>
            <person name="Glotzer D."/>
            <person name="Gorecki P."/>
            <person name="Heitman J."/>
            <person name="Hesse C."/>
            <person name="Hori C."/>
            <person name="Igarashi K."/>
            <person name="Jurgens J.A."/>
            <person name="Kallen N."/>
            <person name="Kersten P."/>
            <person name="Kohler A."/>
            <person name="Kuees U."/>
            <person name="Kumar T.K.A."/>
            <person name="Kuo A."/>
            <person name="LaButti K."/>
            <person name="Larrondo L.F."/>
            <person name="Lindquist E."/>
            <person name="Ling A."/>
            <person name="Lombard V."/>
            <person name="Lucas S."/>
            <person name="Lundell T."/>
            <person name="Martin R."/>
            <person name="McLaughlin D.J."/>
            <person name="Morgenstern I."/>
            <person name="Morin E."/>
            <person name="Murat C."/>
            <person name="Nagy L.G."/>
            <person name="Nolan M."/>
            <person name="Ohm R.A."/>
            <person name="Patyshakuliyeva A."/>
            <person name="Rokas A."/>
            <person name="Ruiz-Duenas F.J."/>
            <person name="Sabat G."/>
            <person name="Salamov A."/>
            <person name="Samejima M."/>
            <person name="Schmutz J."/>
            <person name="Slot J.C."/>
            <person name="St John F."/>
            <person name="Stenlid J."/>
            <person name="Sun H."/>
            <person name="Sun S."/>
            <person name="Syed K."/>
            <person name="Tsang A."/>
            <person name="Wiebenga A."/>
            <person name="Young D."/>
            <person name="Pisabarro A."/>
            <person name="Eastwood D.C."/>
            <person name="Martin F."/>
            <person name="Cullen D."/>
            <person name="Grigoriev I.V."/>
            <person name="Hibbett D.S."/>
        </authorList>
    </citation>
    <scope>NUCLEOTIDE SEQUENCE [LARGE SCALE GENOMIC DNA]</scope>
    <source>
        <strain evidence="10 11">ATCC 11539</strain>
    </source>
</reference>
<dbReference type="Gene3D" id="3.40.50.150">
    <property type="entry name" value="Vaccinia Virus protein VP39"/>
    <property type="match status" value="1"/>
</dbReference>
<dbReference type="EMBL" id="KB469304">
    <property type="protein sequence ID" value="EPQ54352.1"/>
    <property type="molecule type" value="Genomic_DNA"/>
</dbReference>
<comment type="catalytic activity">
    <reaction evidence="8">
        <text>arsenic triglutathione + 3 [thioredoxin]-dithiol + 3 S-adenosyl-L-methionine = trimethylarsine + 3 [thioredoxin]-disulfide + 3 glutathione + 3 S-adenosyl-L-homocysteine + 3 H(+)</text>
        <dbReference type="Rhea" id="RHEA:69432"/>
        <dbReference type="Rhea" id="RHEA-COMP:10698"/>
        <dbReference type="Rhea" id="RHEA-COMP:10700"/>
        <dbReference type="ChEBI" id="CHEBI:15378"/>
        <dbReference type="ChEBI" id="CHEBI:27130"/>
        <dbReference type="ChEBI" id="CHEBI:29950"/>
        <dbReference type="ChEBI" id="CHEBI:50058"/>
        <dbReference type="ChEBI" id="CHEBI:57856"/>
        <dbReference type="ChEBI" id="CHEBI:57925"/>
        <dbReference type="ChEBI" id="CHEBI:59789"/>
        <dbReference type="ChEBI" id="CHEBI:183640"/>
        <dbReference type="EC" id="2.1.1.137"/>
    </reaction>
</comment>
<dbReference type="SUPFAM" id="SSF53335">
    <property type="entry name" value="S-adenosyl-L-methionine-dependent methyltransferases"/>
    <property type="match status" value="1"/>
</dbReference>
<evidence type="ECO:0000256" key="8">
    <source>
        <dbReference type="ARBA" id="ARBA00048428"/>
    </source>
</evidence>
<dbReference type="AlphaFoldDB" id="S7Q4B7"/>
<proteinExistence type="inferred from homology"/>
<keyword evidence="1" id="KW-0808">Transferase</keyword>
<dbReference type="InterPro" id="IPR026669">
    <property type="entry name" value="Arsenite_MeTrfase-like"/>
</dbReference>
<evidence type="ECO:0000313" key="11">
    <source>
        <dbReference type="Proteomes" id="UP000030669"/>
    </source>
</evidence>
<dbReference type="SUPFAM" id="SSF52821">
    <property type="entry name" value="Rhodanese/Cell cycle control phosphatase"/>
    <property type="match status" value="1"/>
</dbReference>
<dbReference type="GeneID" id="19300250"/>
<dbReference type="SMART" id="SM00450">
    <property type="entry name" value="RHOD"/>
    <property type="match status" value="1"/>
</dbReference>
<dbReference type="InterPro" id="IPR001763">
    <property type="entry name" value="Rhodanese-like_dom"/>
</dbReference>
<evidence type="ECO:0000256" key="3">
    <source>
        <dbReference type="ARBA" id="ARBA00034487"/>
    </source>
</evidence>
<keyword evidence="11" id="KW-1185">Reference proteome</keyword>
<accession>S7Q4B7</accession>
<dbReference type="Proteomes" id="UP000030669">
    <property type="component" value="Unassembled WGS sequence"/>
</dbReference>
<keyword evidence="2" id="KW-0949">S-adenosyl-L-methionine</keyword>
<protein>
    <recommendedName>
        <fullName evidence="5">Arsenite methyltransferase</fullName>
        <ecNumber evidence="4">2.1.1.137</ecNumber>
    </recommendedName>
</protein>
<evidence type="ECO:0000256" key="6">
    <source>
        <dbReference type="ARBA" id="ARBA00047941"/>
    </source>
</evidence>
<evidence type="ECO:0000259" key="9">
    <source>
        <dbReference type="PROSITE" id="PS50206"/>
    </source>
</evidence>
<dbReference type="InterPro" id="IPR036873">
    <property type="entry name" value="Rhodanese-like_dom_sf"/>
</dbReference>
<comment type="similarity">
    <text evidence="3">Belongs to the methyltransferase superfamily. Arsenite methyltransferase family.</text>
</comment>
<dbReference type="Pfam" id="PF00581">
    <property type="entry name" value="Rhodanese"/>
    <property type="match status" value="1"/>
</dbReference>
<dbReference type="OrthoDB" id="8300214at2759"/>
<dbReference type="PANTHER" id="PTHR43675:SF8">
    <property type="entry name" value="ARSENITE METHYLTRANSFERASE"/>
    <property type="match status" value="1"/>
</dbReference>
<dbReference type="InterPro" id="IPR025714">
    <property type="entry name" value="Methyltranfer_dom"/>
</dbReference>
<organism evidence="10 11">
    <name type="scientific">Gloeophyllum trabeum (strain ATCC 11539 / FP-39264 / Madison 617)</name>
    <name type="common">Brown rot fungus</name>
    <dbReference type="NCBI Taxonomy" id="670483"/>
    <lineage>
        <taxon>Eukaryota</taxon>
        <taxon>Fungi</taxon>
        <taxon>Dikarya</taxon>
        <taxon>Basidiomycota</taxon>
        <taxon>Agaricomycotina</taxon>
        <taxon>Agaricomycetes</taxon>
        <taxon>Gloeophyllales</taxon>
        <taxon>Gloeophyllaceae</taxon>
        <taxon>Gloeophyllum</taxon>
    </lineage>
</organism>
<evidence type="ECO:0000256" key="1">
    <source>
        <dbReference type="ARBA" id="ARBA00022679"/>
    </source>
</evidence>
<feature type="domain" description="Rhodanese" evidence="9">
    <location>
        <begin position="323"/>
        <end position="421"/>
    </location>
</feature>
<dbReference type="Pfam" id="PF13847">
    <property type="entry name" value="Methyltransf_31"/>
    <property type="match status" value="1"/>
</dbReference>
<evidence type="ECO:0000256" key="7">
    <source>
        <dbReference type="ARBA" id="ARBA00047943"/>
    </source>
</evidence>
<comment type="catalytic activity">
    <reaction evidence="7">
        <text>arsenic triglutathione + 2 [thioredoxin]-dithiol + 2 S-adenosyl-L-methionine + H2O = dimethylarsinous acid + 2 [thioredoxin]-disulfide + 3 glutathione + 2 S-adenosyl-L-homocysteine + 2 H(+)</text>
        <dbReference type="Rhea" id="RHEA:69464"/>
        <dbReference type="Rhea" id="RHEA-COMP:10698"/>
        <dbReference type="Rhea" id="RHEA-COMP:10700"/>
        <dbReference type="ChEBI" id="CHEBI:15377"/>
        <dbReference type="ChEBI" id="CHEBI:15378"/>
        <dbReference type="ChEBI" id="CHEBI:23808"/>
        <dbReference type="ChEBI" id="CHEBI:29950"/>
        <dbReference type="ChEBI" id="CHEBI:50058"/>
        <dbReference type="ChEBI" id="CHEBI:57856"/>
        <dbReference type="ChEBI" id="CHEBI:57925"/>
        <dbReference type="ChEBI" id="CHEBI:59789"/>
        <dbReference type="ChEBI" id="CHEBI:183640"/>
        <dbReference type="EC" id="2.1.1.137"/>
    </reaction>
</comment>